<evidence type="ECO:0000259" key="2">
    <source>
        <dbReference type="Pfam" id="PF05678"/>
    </source>
</evidence>
<feature type="region of interest" description="Disordered" evidence="1">
    <location>
        <begin position="1"/>
        <end position="49"/>
    </location>
</feature>
<dbReference type="AlphaFoldDB" id="A0AAN7KUK6"/>
<reference evidence="3 4" key="1">
    <citation type="journal article" date="2023" name="Hortic Res">
        <title>Pangenome of water caltrop reveals structural variations and asymmetric subgenome divergence after allopolyploidization.</title>
        <authorList>
            <person name="Zhang X."/>
            <person name="Chen Y."/>
            <person name="Wang L."/>
            <person name="Yuan Y."/>
            <person name="Fang M."/>
            <person name="Shi L."/>
            <person name="Lu R."/>
            <person name="Comes H.P."/>
            <person name="Ma Y."/>
            <person name="Chen Y."/>
            <person name="Huang G."/>
            <person name="Zhou Y."/>
            <person name="Zheng Z."/>
            <person name="Qiu Y."/>
        </authorList>
    </citation>
    <scope>NUCLEOTIDE SEQUENCE [LARGE SCALE GENOMIC DNA]</scope>
    <source>
        <strain evidence="3">F231</strain>
    </source>
</reference>
<name>A0AAN7KUK6_TRANT</name>
<evidence type="ECO:0000313" key="4">
    <source>
        <dbReference type="Proteomes" id="UP001346149"/>
    </source>
</evidence>
<accession>A0AAN7KUK6</accession>
<dbReference type="InterPro" id="IPR008889">
    <property type="entry name" value="VQ"/>
</dbReference>
<proteinExistence type="predicted"/>
<organism evidence="3 4">
    <name type="scientific">Trapa natans</name>
    <name type="common">Water chestnut</name>
    <dbReference type="NCBI Taxonomy" id="22666"/>
    <lineage>
        <taxon>Eukaryota</taxon>
        <taxon>Viridiplantae</taxon>
        <taxon>Streptophyta</taxon>
        <taxon>Embryophyta</taxon>
        <taxon>Tracheophyta</taxon>
        <taxon>Spermatophyta</taxon>
        <taxon>Magnoliopsida</taxon>
        <taxon>eudicotyledons</taxon>
        <taxon>Gunneridae</taxon>
        <taxon>Pentapetalae</taxon>
        <taxon>rosids</taxon>
        <taxon>malvids</taxon>
        <taxon>Myrtales</taxon>
        <taxon>Lythraceae</taxon>
        <taxon>Trapa</taxon>
    </lineage>
</organism>
<feature type="compositionally biased region" description="Basic and acidic residues" evidence="1">
    <location>
        <begin position="31"/>
        <end position="49"/>
    </location>
</feature>
<dbReference type="Pfam" id="PF05678">
    <property type="entry name" value="VQ"/>
    <property type="match status" value="1"/>
</dbReference>
<sequence length="302" mass="31623">MSESSTAPVVETPLVAPEPEQDCPGANPAEEESRANKRRRNCPESLDKLQESGGSCHQQSFTFDTCASHAPQFTPKFGSFKHPEAAAEPAKVVDEKATVTADGAETTFLHGSMVLTMSLSDSTAYYDISFFSAAHSLSCDRLSPLLCTSTAKPELAPPTLANVYGGSDLVSPKRSQTTFITADPANFGQMVQQVTGGYSRDLHAAGDSMLKPEPRRVIRGWFSGGIIPSRGLPTLDTSAILLDKHQLEAGSQTTLPPVATGPAGATLSYLSVGEGGCADGLDFVSSTSFPTGESGESCAIAS</sequence>
<dbReference type="Proteomes" id="UP001346149">
    <property type="component" value="Unassembled WGS sequence"/>
</dbReference>
<dbReference type="EMBL" id="JAXQNO010000021">
    <property type="protein sequence ID" value="KAK4769357.1"/>
    <property type="molecule type" value="Genomic_DNA"/>
</dbReference>
<protein>
    <recommendedName>
        <fullName evidence="2">VQ domain-containing protein</fullName>
    </recommendedName>
</protein>
<comment type="caution">
    <text evidence="3">The sequence shown here is derived from an EMBL/GenBank/DDBJ whole genome shotgun (WGS) entry which is preliminary data.</text>
</comment>
<gene>
    <name evidence="3" type="ORF">SAY86_027507</name>
</gene>
<keyword evidence="4" id="KW-1185">Reference proteome</keyword>
<feature type="domain" description="VQ" evidence="2">
    <location>
        <begin position="174"/>
        <end position="196"/>
    </location>
</feature>
<evidence type="ECO:0000256" key="1">
    <source>
        <dbReference type="SAM" id="MobiDB-lite"/>
    </source>
</evidence>
<evidence type="ECO:0000313" key="3">
    <source>
        <dbReference type="EMBL" id="KAK4769357.1"/>
    </source>
</evidence>